<dbReference type="GO" id="GO:0019867">
    <property type="term" value="C:outer membrane"/>
    <property type="evidence" value="ECO:0007669"/>
    <property type="project" value="InterPro"/>
</dbReference>
<dbReference type="InterPro" id="IPR019734">
    <property type="entry name" value="TPR_rpt"/>
</dbReference>
<feature type="chain" id="PRO_5032315867" evidence="7">
    <location>
        <begin position="24"/>
        <end position="1180"/>
    </location>
</feature>
<dbReference type="PROSITE" id="PS50005">
    <property type="entry name" value="TPR"/>
    <property type="match status" value="1"/>
</dbReference>
<name>A0A853G0M8_9BURK</name>
<feature type="repeat" description="TPR" evidence="6">
    <location>
        <begin position="607"/>
        <end position="640"/>
    </location>
</feature>
<dbReference type="Pfam" id="PF05420">
    <property type="entry name" value="BCSC_C"/>
    <property type="match status" value="1"/>
</dbReference>
<dbReference type="GO" id="GO:0030244">
    <property type="term" value="P:cellulose biosynthetic process"/>
    <property type="evidence" value="ECO:0007669"/>
    <property type="project" value="UniProtKB-KW"/>
</dbReference>
<reference evidence="9 10" key="1">
    <citation type="submission" date="2020-07" db="EMBL/GenBank/DDBJ databases">
        <title>Taxonomic revisions and descriptions of new bacterial species based on genomic comparisons in the high-G+C-content subgroup of the family Alcaligenaceae.</title>
        <authorList>
            <person name="Szabo A."/>
            <person name="Felfoldi T."/>
        </authorList>
    </citation>
    <scope>NUCLEOTIDE SEQUENCE [LARGE SCALE GENOMIC DNA]</scope>
    <source>
        <strain evidence="9 10">LMG 24012</strain>
    </source>
</reference>
<dbReference type="SMART" id="SM00028">
    <property type="entry name" value="TPR"/>
    <property type="match status" value="5"/>
</dbReference>
<dbReference type="AlphaFoldDB" id="A0A853G0M8"/>
<gene>
    <name evidence="9" type="primary">bcsC</name>
    <name evidence="9" type="ORF">H0A72_01490</name>
</gene>
<keyword evidence="3" id="KW-0677">Repeat</keyword>
<dbReference type="EMBL" id="JACCEM010000001">
    <property type="protein sequence ID" value="NYT47976.1"/>
    <property type="molecule type" value="Genomic_DNA"/>
</dbReference>
<evidence type="ECO:0000313" key="10">
    <source>
        <dbReference type="Proteomes" id="UP000559809"/>
    </source>
</evidence>
<dbReference type="Proteomes" id="UP000559809">
    <property type="component" value="Unassembled WGS sequence"/>
</dbReference>
<dbReference type="UniPathway" id="UPA00694"/>
<evidence type="ECO:0000313" key="9">
    <source>
        <dbReference type="EMBL" id="NYT47976.1"/>
    </source>
</evidence>
<dbReference type="InterPro" id="IPR051012">
    <property type="entry name" value="CellSynth/LPSAsmb/PSIAsmb"/>
</dbReference>
<evidence type="ECO:0000256" key="5">
    <source>
        <dbReference type="ARBA" id="ARBA00022916"/>
    </source>
</evidence>
<feature type="signal peptide" evidence="7">
    <location>
        <begin position="1"/>
        <end position="23"/>
    </location>
</feature>
<evidence type="ECO:0000256" key="7">
    <source>
        <dbReference type="SAM" id="SignalP"/>
    </source>
</evidence>
<comment type="caution">
    <text evidence="9">The sequence shown here is derived from an EMBL/GenBank/DDBJ whole genome shotgun (WGS) entry which is preliminary data.</text>
</comment>
<dbReference type="SUPFAM" id="SSF48452">
    <property type="entry name" value="TPR-like"/>
    <property type="match status" value="3"/>
</dbReference>
<accession>A0A853G0M8</accession>
<protein>
    <submittedName>
        <fullName evidence="9">Cellulose biosynthesis protein BcsC</fullName>
    </submittedName>
</protein>
<dbReference type="NCBIfam" id="NF008520">
    <property type="entry name" value="PRK11447.1"/>
    <property type="match status" value="1"/>
</dbReference>
<dbReference type="PANTHER" id="PTHR45586:SF1">
    <property type="entry name" value="LIPOPOLYSACCHARIDE ASSEMBLY PROTEIN B"/>
    <property type="match status" value="1"/>
</dbReference>
<keyword evidence="5" id="KW-0135">Cellulose biosynthesis</keyword>
<evidence type="ECO:0000256" key="6">
    <source>
        <dbReference type="PROSITE-ProRule" id="PRU00339"/>
    </source>
</evidence>
<dbReference type="Pfam" id="PF13174">
    <property type="entry name" value="TPR_6"/>
    <property type="match status" value="1"/>
</dbReference>
<keyword evidence="10" id="KW-1185">Reference proteome</keyword>
<proteinExistence type="predicted"/>
<dbReference type="Gene3D" id="1.25.40.10">
    <property type="entry name" value="Tetratricopeptide repeat domain"/>
    <property type="match status" value="5"/>
</dbReference>
<evidence type="ECO:0000256" key="3">
    <source>
        <dbReference type="ARBA" id="ARBA00022737"/>
    </source>
</evidence>
<keyword evidence="2 7" id="KW-0732">Signal</keyword>
<dbReference type="InterPro" id="IPR008410">
    <property type="entry name" value="BCSC_C"/>
</dbReference>
<sequence>MKRLRLSVLAVLAGGALHLPAHASSEAQDRAAGQLVEQIHMGESIYRDDLIQDAVRRLYRIAPEHPEGLAAELRLAVQRGRMDQAQALLARLKAAAPESDAYRQGEALLRLSSGPAAETLTRARLYSAAGRVDEARKAYDEVFQGVYPTADLALEYWQLRAREAGGRPAAVQALTALLRAYPRHAGLLSALAGHSFNDGDPERGLEYLRRLARQPAQRETAANREYEYLSTLPTGAESVAALRSFIERYPDLAVAGRARDRLSHQAALLADPAWRGGREALRLVEQGAGAAAVARLRTALQAYPDDAELHGALGLAYLRMGDRTRALQQFELAKNKEDRVDNASRWVSLIESTRYWLLLQNASAAAERADWATAQRLYEQAHRQDPADIFALIGLGDAALAFGRREAARDYFLRAFKAAPADESTVRALGRYLAGEPPERALALLDRMPAAQQPRLAGLRRDARLALLEERAARAMARSDWTQAADALAQAQQLNMDDPWLSYRLATALRSGGRGPEALAAYERHLRLHAAAAPSRYAHALLLESADRLQDARDSLARIPRAAWSPEMQDLDQRLAARQRILHADALYQAGKPREAIAFLESQSPTPAIRLQLAAWYLEQGDSDKAMAGYMAILREDPDNTDARLGRLETMAARGQTAELRRIMDAGVPALAPDDANGRRRLAALWGAAGDPDRQRRELDAAVADAKGPQPWLLRDYARATAPARPQAALQLYERAMREGALLPVEAAAGDRAAFTRATRERPGDDWLALSIRRDAEALYQRENPTLTLSHDTGLRRDGTPGLSRLNANTTILQLDHPVAGGKGYLRADHVRMNAGAFDTNEAGLVDERFGTCIFEGRDGQGELQALPACASGFRQKASGTSFAVGWQGERLSFDLGRTPQGFAVTNWTGGVTYKGDLKQLGWSLTASRRPMSNSLLSFAGARDPRTGITWGGVMATGASLGLSWDQGGADGVWADLSHHRLTGKNVADNHRTRLMAGYYRRLINQPDESLSVGVNVMHWRYQKDLGEYTLGHGGYYSPQRYSSISLPVSYARRRGDWSFLLEGSVSRSVSRSSGSNYYPLPGLLAGPLGELGRMGVTPGGFLAANEIAASKGSGFGYTLRGMAERRLSNHWVVGAGFDLQHGQDYTPSRVMLYLRYTFEPWQGNLKLAPAGLAPYADFK</sequence>
<evidence type="ECO:0000256" key="2">
    <source>
        <dbReference type="ARBA" id="ARBA00022729"/>
    </source>
</evidence>
<feature type="domain" description="Cellulose synthase operon C C-terminal" evidence="8">
    <location>
        <begin position="804"/>
        <end position="1160"/>
    </location>
</feature>
<evidence type="ECO:0000256" key="1">
    <source>
        <dbReference type="ARBA" id="ARBA00005186"/>
    </source>
</evidence>
<organism evidence="9 10">
    <name type="scientific">Parapusillimonas granuli</name>
    <dbReference type="NCBI Taxonomy" id="380911"/>
    <lineage>
        <taxon>Bacteria</taxon>
        <taxon>Pseudomonadati</taxon>
        <taxon>Pseudomonadota</taxon>
        <taxon>Betaproteobacteria</taxon>
        <taxon>Burkholderiales</taxon>
        <taxon>Alcaligenaceae</taxon>
        <taxon>Parapusillimonas</taxon>
    </lineage>
</organism>
<dbReference type="Pfam" id="PF14559">
    <property type="entry name" value="TPR_19"/>
    <property type="match status" value="1"/>
</dbReference>
<comment type="pathway">
    <text evidence="1">Glycan metabolism; bacterial cellulose biosynthesis.</text>
</comment>
<dbReference type="InterPro" id="IPR011990">
    <property type="entry name" value="TPR-like_helical_dom_sf"/>
</dbReference>
<keyword evidence="4 6" id="KW-0802">TPR repeat</keyword>
<evidence type="ECO:0000259" key="8">
    <source>
        <dbReference type="Pfam" id="PF05420"/>
    </source>
</evidence>
<evidence type="ECO:0000256" key="4">
    <source>
        <dbReference type="ARBA" id="ARBA00022803"/>
    </source>
</evidence>
<dbReference type="RefSeq" id="WP_180153159.1">
    <property type="nucleotide sequence ID" value="NZ_JACCEM010000001.1"/>
</dbReference>
<dbReference type="PANTHER" id="PTHR45586">
    <property type="entry name" value="TPR REPEAT-CONTAINING PROTEIN PA4667"/>
    <property type="match status" value="1"/>
</dbReference>